<feature type="non-terminal residue" evidence="1">
    <location>
        <position position="43"/>
    </location>
</feature>
<feature type="non-terminal residue" evidence="1">
    <location>
        <position position="1"/>
    </location>
</feature>
<protein>
    <submittedName>
        <fullName evidence="1">Uncharacterized protein</fullName>
    </submittedName>
</protein>
<gene>
    <name evidence="1" type="ORF">Tci_928794</name>
</gene>
<organism evidence="1">
    <name type="scientific">Tanacetum cinerariifolium</name>
    <name type="common">Dalmatian daisy</name>
    <name type="synonym">Chrysanthemum cinerariifolium</name>
    <dbReference type="NCBI Taxonomy" id="118510"/>
    <lineage>
        <taxon>Eukaryota</taxon>
        <taxon>Viridiplantae</taxon>
        <taxon>Streptophyta</taxon>
        <taxon>Embryophyta</taxon>
        <taxon>Tracheophyta</taxon>
        <taxon>Spermatophyta</taxon>
        <taxon>Magnoliopsida</taxon>
        <taxon>eudicotyledons</taxon>
        <taxon>Gunneridae</taxon>
        <taxon>Pentapetalae</taxon>
        <taxon>asterids</taxon>
        <taxon>campanulids</taxon>
        <taxon>Asterales</taxon>
        <taxon>Asteraceae</taxon>
        <taxon>Asteroideae</taxon>
        <taxon>Anthemideae</taxon>
        <taxon>Anthemidinae</taxon>
        <taxon>Tanacetum</taxon>
    </lineage>
</organism>
<dbReference type="AlphaFoldDB" id="A0A699XAC4"/>
<name>A0A699XAC4_TANCI</name>
<evidence type="ECO:0000313" key="1">
    <source>
        <dbReference type="EMBL" id="GFD56825.1"/>
    </source>
</evidence>
<comment type="caution">
    <text evidence="1">The sequence shown here is derived from an EMBL/GenBank/DDBJ whole genome shotgun (WGS) entry which is preliminary data.</text>
</comment>
<reference evidence="1" key="1">
    <citation type="journal article" date="2019" name="Sci. Rep.">
        <title>Draft genome of Tanacetum cinerariifolium, the natural source of mosquito coil.</title>
        <authorList>
            <person name="Yamashiro T."/>
            <person name="Shiraishi A."/>
            <person name="Satake H."/>
            <person name="Nakayama K."/>
        </authorList>
    </citation>
    <scope>NUCLEOTIDE SEQUENCE</scope>
</reference>
<sequence length="43" mass="4195">AAATDAVISGPTLEDLAASNHSAKVIVKAEASQKRKASTSGAA</sequence>
<proteinExistence type="predicted"/>
<dbReference type="EMBL" id="BKCJ011833841">
    <property type="protein sequence ID" value="GFD56825.1"/>
    <property type="molecule type" value="Genomic_DNA"/>
</dbReference>
<accession>A0A699XAC4</accession>